<proteinExistence type="predicted"/>
<dbReference type="AlphaFoldDB" id="A0AB34KJK5"/>
<dbReference type="EMBL" id="JAAQHG020000022">
    <property type="protein sequence ID" value="KAL1584940.1"/>
    <property type="molecule type" value="Genomic_DNA"/>
</dbReference>
<evidence type="ECO:0000256" key="3">
    <source>
        <dbReference type="ARBA" id="ARBA00022771"/>
    </source>
</evidence>
<feature type="region of interest" description="Disordered" evidence="7">
    <location>
        <begin position="565"/>
        <end position="597"/>
    </location>
</feature>
<keyword evidence="10" id="KW-1185">Reference proteome</keyword>
<keyword evidence="5" id="KW-0539">Nucleus</keyword>
<evidence type="ECO:0000256" key="2">
    <source>
        <dbReference type="ARBA" id="ARBA00022723"/>
    </source>
</evidence>
<dbReference type="Proteomes" id="UP000803884">
    <property type="component" value="Unassembled WGS sequence"/>
</dbReference>
<dbReference type="SMART" id="SM00249">
    <property type="entry name" value="PHD"/>
    <property type="match status" value="1"/>
</dbReference>
<evidence type="ECO:0000313" key="9">
    <source>
        <dbReference type="EMBL" id="KAL1584940.1"/>
    </source>
</evidence>
<evidence type="ECO:0000313" key="10">
    <source>
        <dbReference type="Proteomes" id="UP000803884"/>
    </source>
</evidence>
<feature type="region of interest" description="Disordered" evidence="7">
    <location>
        <begin position="1"/>
        <end position="399"/>
    </location>
</feature>
<keyword evidence="3 6" id="KW-0863">Zinc-finger</keyword>
<feature type="compositionally biased region" description="Polar residues" evidence="7">
    <location>
        <begin position="371"/>
        <end position="383"/>
    </location>
</feature>
<feature type="domain" description="PHD-type" evidence="8">
    <location>
        <begin position="404"/>
        <end position="455"/>
    </location>
</feature>
<dbReference type="Pfam" id="PF00628">
    <property type="entry name" value="PHD"/>
    <property type="match status" value="1"/>
</dbReference>
<feature type="compositionally biased region" description="Polar residues" evidence="7">
    <location>
        <begin position="577"/>
        <end position="593"/>
    </location>
</feature>
<dbReference type="PANTHER" id="PTHR46174:SF1">
    <property type="entry name" value="CXXC-TYPE ZINC FINGER PROTEIN 1"/>
    <property type="match status" value="1"/>
</dbReference>
<dbReference type="InterPro" id="IPR019787">
    <property type="entry name" value="Znf_PHD-finger"/>
</dbReference>
<evidence type="ECO:0000256" key="5">
    <source>
        <dbReference type="ARBA" id="ARBA00023242"/>
    </source>
</evidence>
<dbReference type="InterPro" id="IPR013083">
    <property type="entry name" value="Znf_RING/FYVE/PHD"/>
</dbReference>
<comment type="subcellular location">
    <subcellularLocation>
        <location evidence="1">Nucleus</location>
    </subcellularLocation>
</comment>
<dbReference type="RefSeq" id="XP_069228046.1">
    <property type="nucleotide sequence ID" value="XM_069374776.1"/>
</dbReference>
<dbReference type="PANTHER" id="PTHR46174">
    <property type="entry name" value="CXXC-TYPE ZINC FINGER PROTEIN 1"/>
    <property type="match status" value="1"/>
</dbReference>
<feature type="compositionally biased region" description="Polar residues" evidence="7">
    <location>
        <begin position="271"/>
        <end position="286"/>
    </location>
</feature>
<protein>
    <recommendedName>
        <fullName evidence="8">PHD-type domain-containing protein</fullName>
    </recommendedName>
</protein>
<keyword evidence="4" id="KW-0862">Zinc</keyword>
<dbReference type="InterPro" id="IPR037869">
    <property type="entry name" value="Spp1/CFP1"/>
</dbReference>
<keyword evidence="2" id="KW-0479">Metal-binding</keyword>
<evidence type="ECO:0000256" key="1">
    <source>
        <dbReference type="ARBA" id="ARBA00004123"/>
    </source>
</evidence>
<dbReference type="PROSITE" id="PS01359">
    <property type="entry name" value="ZF_PHD_1"/>
    <property type="match status" value="1"/>
</dbReference>
<feature type="compositionally biased region" description="Low complexity" evidence="7">
    <location>
        <begin position="13"/>
        <end position="25"/>
    </location>
</feature>
<comment type="caution">
    <text evidence="9">The sequence shown here is derived from an EMBL/GenBank/DDBJ whole genome shotgun (WGS) entry which is preliminary data.</text>
</comment>
<evidence type="ECO:0000256" key="7">
    <source>
        <dbReference type="SAM" id="MobiDB-lite"/>
    </source>
</evidence>
<dbReference type="SUPFAM" id="SSF57903">
    <property type="entry name" value="FYVE/PHD zinc finger"/>
    <property type="match status" value="1"/>
</dbReference>
<evidence type="ECO:0000256" key="6">
    <source>
        <dbReference type="PROSITE-ProRule" id="PRU00146"/>
    </source>
</evidence>
<feature type="compositionally biased region" description="Basic residues" evidence="7">
    <location>
        <begin position="319"/>
        <end position="329"/>
    </location>
</feature>
<name>A0AB34KJK5_9PEZI</name>
<dbReference type="PROSITE" id="PS50016">
    <property type="entry name" value="ZF_PHD_2"/>
    <property type="match status" value="1"/>
</dbReference>
<organism evidence="9 10">
    <name type="scientific">Cladosporium halotolerans</name>
    <dbReference type="NCBI Taxonomy" id="1052096"/>
    <lineage>
        <taxon>Eukaryota</taxon>
        <taxon>Fungi</taxon>
        <taxon>Dikarya</taxon>
        <taxon>Ascomycota</taxon>
        <taxon>Pezizomycotina</taxon>
        <taxon>Dothideomycetes</taxon>
        <taxon>Dothideomycetidae</taxon>
        <taxon>Cladosporiales</taxon>
        <taxon>Cladosporiaceae</taxon>
        <taxon>Cladosporium</taxon>
    </lineage>
</organism>
<dbReference type="InterPro" id="IPR011011">
    <property type="entry name" value="Znf_FYVE_PHD"/>
</dbReference>
<feature type="compositionally biased region" description="Acidic residues" evidence="7">
    <location>
        <begin position="386"/>
        <end position="398"/>
    </location>
</feature>
<dbReference type="InterPro" id="IPR019786">
    <property type="entry name" value="Zinc_finger_PHD-type_CS"/>
</dbReference>
<accession>A0AB34KJK5</accession>
<sequence length="804" mass="87281">MSFSLSSLLNADAQQQQQQQHQAQQEGQRSPTSLRKESPPSKAHLQSPEQHHVSLPQYTPPPNIHRTSPPQAQDAIHALASLSASTAPPPTQWNGHTAPQGERHVRRESIDRRPSSSHISHIELPPPPPADAHRKMSSPTLDQYHVASRSPEQRKASLVAGDATFTLPPMQHVTSPTQDKVRRPSLVSEQLSPGSRPATHESGGSLAQTEREGKPNIETEPSGSHAPIPSISEPSNAIKEDNWDLSPAHIKQEPLATPQATSPVDARRPSVQLNDMAPSSSKTLNSLKRENSTRHQSPLRESSVPMPSTEDVLAESTVPKKRPLPKKKGTATVTKKAPPAKKRKVESIRSDTPSSRVSKPGLKTGSGKGTPINSSPAPSNRSGSMDPDDEEEEEEEEGTPVSDDLYCLCKRPDTGTFMIGCDGTCDDWFHGKCVGIEERDKNLIDKYMCPRCTDAGIGRTTWKRMCRRSGCRLPARVGKNKTGKEGSKYCSDECGVAFFRQMTANTRGREAAAKNRSTRHRPSHHAPESHAAAPDQGARGGVLAPSEVRALLDSSHSLTDFKKLGEGVLSPPATPDSKANGSSSAAPQSQFTDPEQAALASIAREKNASRARHQLLKDRLKFINMAKQAAARACTEKELKPKDYCGFDPRLEWSEERFASWRASAAGVRAFELETLAVEGADEMADVEQGEQAGEVCDRKKCARHHDWQKLATDDARFEMGDNGDRMRALDREEREIRERAAMRARAGGELQGEGSVEVHGLGIQVDGGSGETVKGAVDAEVPVPESVVPAVPLSEVMQVDASA</sequence>
<gene>
    <name evidence="9" type="ORF">WHR41_06171</name>
</gene>
<feature type="compositionally biased region" description="Basic and acidic residues" evidence="7">
    <location>
        <begin position="101"/>
        <end position="114"/>
    </location>
</feature>
<dbReference type="GO" id="GO:0045893">
    <property type="term" value="P:positive regulation of DNA-templated transcription"/>
    <property type="evidence" value="ECO:0007669"/>
    <property type="project" value="TreeGrafter"/>
</dbReference>
<evidence type="ECO:0000256" key="4">
    <source>
        <dbReference type="ARBA" id="ARBA00022833"/>
    </source>
</evidence>
<dbReference type="GeneID" id="96007614"/>
<reference evidence="9 10" key="1">
    <citation type="journal article" date="2020" name="Microbiol. Resour. Announc.">
        <title>Draft Genome Sequence of a Cladosporium Species Isolated from the Mesophotic Ascidian Didemnum maculosum.</title>
        <authorList>
            <person name="Gioti A."/>
            <person name="Siaperas R."/>
            <person name="Nikolaivits E."/>
            <person name="Le Goff G."/>
            <person name="Ouazzani J."/>
            <person name="Kotoulas G."/>
            <person name="Topakas E."/>
        </authorList>
    </citation>
    <scope>NUCLEOTIDE SEQUENCE [LARGE SCALE GENOMIC DNA]</scope>
    <source>
        <strain evidence="9 10">TM138-S3</strain>
    </source>
</reference>
<feature type="region of interest" description="Disordered" evidence="7">
    <location>
        <begin position="505"/>
        <end position="540"/>
    </location>
</feature>
<feature type="region of interest" description="Disordered" evidence="7">
    <location>
        <begin position="747"/>
        <end position="770"/>
    </location>
</feature>
<dbReference type="GO" id="GO:0008270">
    <property type="term" value="F:zinc ion binding"/>
    <property type="evidence" value="ECO:0007669"/>
    <property type="project" value="UniProtKB-KW"/>
</dbReference>
<dbReference type="InterPro" id="IPR001965">
    <property type="entry name" value="Znf_PHD"/>
</dbReference>
<evidence type="ECO:0000259" key="8">
    <source>
        <dbReference type="PROSITE" id="PS50016"/>
    </source>
</evidence>
<dbReference type="GO" id="GO:0048188">
    <property type="term" value="C:Set1C/COMPASS complex"/>
    <property type="evidence" value="ECO:0007669"/>
    <property type="project" value="InterPro"/>
</dbReference>
<dbReference type="Gene3D" id="3.30.40.10">
    <property type="entry name" value="Zinc/RING finger domain, C3HC4 (zinc finger)"/>
    <property type="match status" value="1"/>
</dbReference>